<proteinExistence type="predicted"/>
<feature type="transmembrane region" description="Helical" evidence="2">
    <location>
        <begin position="81"/>
        <end position="103"/>
    </location>
</feature>
<feature type="transmembrane region" description="Helical" evidence="2">
    <location>
        <begin position="109"/>
        <end position="134"/>
    </location>
</feature>
<evidence type="ECO:0000313" key="4">
    <source>
        <dbReference type="Proteomes" id="UP001205337"/>
    </source>
</evidence>
<feature type="transmembrane region" description="Helical" evidence="2">
    <location>
        <begin position="141"/>
        <end position="160"/>
    </location>
</feature>
<dbReference type="Proteomes" id="UP001205337">
    <property type="component" value="Unassembled WGS sequence"/>
</dbReference>
<gene>
    <name evidence="3" type="ORF">NUH29_09930</name>
</gene>
<protein>
    <submittedName>
        <fullName evidence="3">Uncharacterized protein</fullName>
    </submittedName>
</protein>
<sequence>MIDTAARQQAQRPTRAGAGRMLAGLGLALVVDAIIMLSAPAVLAAVLFVPPVGLAFALVFAAAIGGATAGALWVVTRKRQVVAGVAAALAGTVGAVALLVSAGEIPVHWIPALGVDVGVVPAAVFAVGAAAVALPRWWARLGGSLVVILSVAAFAGPSVVAENERRAAEAEAQRIAAEQQLERTLDEAVRPVVTDWDRATRVIVSSSFDQATAFYRTDDAGALRIDTRAATADLDDDAYLCWLMDPISGAFDDEVTMADYDGICAVDDAVTVRLVDGSAIAQRDDAWVAIVQSLTESYWPDLDADRGASAAEIESVAHALRPLDRDEFRQALLEWDAFAAEAG</sequence>
<feature type="transmembrane region" description="Helical" evidence="2">
    <location>
        <begin position="21"/>
        <end position="48"/>
    </location>
</feature>
<feature type="transmembrane region" description="Helical" evidence="2">
    <location>
        <begin position="54"/>
        <end position="74"/>
    </location>
</feature>
<organism evidence="3 4">
    <name type="scientific">Protaetiibacter mangrovi</name>
    <dbReference type="NCBI Taxonomy" id="2970926"/>
    <lineage>
        <taxon>Bacteria</taxon>
        <taxon>Bacillati</taxon>
        <taxon>Actinomycetota</taxon>
        <taxon>Actinomycetes</taxon>
        <taxon>Micrococcales</taxon>
        <taxon>Microbacteriaceae</taxon>
        <taxon>Protaetiibacter</taxon>
    </lineage>
</organism>
<keyword evidence="2" id="KW-0812">Transmembrane</keyword>
<keyword evidence="4" id="KW-1185">Reference proteome</keyword>
<accession>A0ABT1ZGP5</accession>
<keyword evidence="1" id="KW-0175">Coiled coil</keyword>
<keyword evidence="2" id="KW-1133">Transmembrane helix</keyword>
<feature type="coiled-coil region" evidence="1">
    <location>
        <begin position="158"/>
        <end position="187"/>
    </location>
</feature>
<reference evidence="3 4" key="1">
    <citation type="submission" date="2022-08" db="EMBL/GenBank/DDBJ databases">
        <authorList>
            <person name="Li F."/>
        </authorList>
    </citation>
    <scope>NUCLEOTIDE SEQUENCE [LARGE SCALE GENOMIC DNA]</scope>
    <source>
        <strain evidence="3 4">10F1B-8-1</strain>
    </source>
</reference>
<dbReference type="EMBL" id="JANTHX010000007">
    <property type="protein sequence ID" value="MCS0499867.1"/>
    <property type="molecule type" value="Genomic_DNA"/>
</dbReference>
<evidence type="ECO:0000313" key="3">
    <source>
        <dbReference type="EMBL" id="MCS0499867.1"/>
    </source>
</evidence>
<comment type="caution">
    <text evidence="3">The sequence shown here is derived from an EMBL/GenBank/DDBJ whole genome shotgun (WGS) entry which is preliminary data.</text>
</comment>
<evidence type="ECO:0000256" key="1">
    <source>
        <dbReference type="SAM" id="Coils"/>
    </source>
</evidence>
<evidence type="ECO:0000256" key="2">
    <source>
        <dbReference type="SAM" id="Phobius"/>
    </source>
</evidence>
<keyword evidence="2" id="KW-0472">Membrane</keyword>
<dbReference type="RefSeq" id="WP_258798949.1">
    <property type="nucleotide sequence ID" value="NZ_JANTHX010000007.1"/>
</dbReference>
<name>A0ABT1ZGP5_9MICO</name>